<protein>
    <submittedName>
        <fullName evidence="3">PucR family transcriptional regulator</fullName>
    </submittedName>
</protein>
<gene>
    <name evidence="3" type="ORF">B5G02_05070</name>
</gene>
<dbReference type="OrthoDB" id="3190266at2"/>
<reference evidence="4" key="1">
    <citation type="submission" date="2017-04" db="EMBL/GenBank/DDBJ databases">
        <title>Function of individual gut microbiota members based on whole genome sequencing of pure cultures obtained from chicken caecum.</title>
        <authorList>
            <person name="Medvecky M."/>
            <person name="Cejkova D."/>
            <person name="Polansky O."/>
            <person name="Karasova D."/>
            <person name="Kubasova T."/>
            <person name="Cizek A."/>
            <person name="Rychlik I."/>
        </authorList>
    </citation>
    <scope>NUCLEOTIDE SEQUENCE [LARGE SCALE GENOMIC DNA]</scope>
    <source>
        <strain evidence="4">An5</strain>
    </source>
</reference>
<dbReference type="InterPro" id="IPR025736">
    <property type="entry name" value="PucR_C-HTH_dom"/>
</dbReference>
<name>A0A1Y3XT46_9ACTN</name>
<dbReference type="PANTHER" id="PTHR33744">
    <property type="entry name" value="CARBOHYDRATE DIACID REGULATOR"/>
    <property type="match status" value="1"/>
</dbReference>
<organism evidence="3 4">
    <name type="scientific">[Collinsella] massiliensis</name>
    <dbReference type="NCBI Taxonomy" id="1232426"/>
    <lineage>
        <taxon>Bacteria</taxon>
        <taxon>Bacillati</taxon>
        <taxon>Actinomycetota</taxon>
        <taxon>Coriobacteriia</taxon>
        <taxon>Coriobacteriales</taxon>
        <taxon>Coriobacteriaceae</taxon>
        <taxon>Enorma</taxon>
    </lineage>
</organism>
<dbReference type="AlphaFoldDB" id="A0A1Y3XT46"/>
<feature type="domain" description="Purine catabolism PurC-like" evidence="1">
    <location>
        <begin position="14"/>
        <end position="133"/>
    </location>
</feature>
<comment type="caution">
    <text evidence="3">The sequence shown here is derived from an EMBL/GenBank/DDBJ whole genome shotgun (WGS) entry which is preliminary data.</text>
</comment>
<sequence length="397" mass="43886">MLYTVSDLLNSYAESLRLIAGGGGLARSISEVCILDYELMPGLKNKYQRANFSANDLVLSTFLYAQDNPYLITDAIKYLVAKGASGLVIKNVLHLPIPEQAIRYANVRNFPVFLVTSDDLFFDTVIYAVDRRIQELSSSSFAQSTIDALLRDAGDPDAVRRHALMLNPSFKSAFVTLYAELDEPLTLDEFQQLEHEYHKQGLAACERMLASYDGGIIGVVSIDPEHVLDLDAVERQFREAAIFERCGIIPAGTGISARHFALEELAQSVTEAMQAARFAHHRGGATIRFDHLGVFRALLPFVGSDPLRQFAARILDPLSEHDSEHGSALEETLRSFVACGRSVAETAQALGQHANTIRYRLEKISALTGLDYRRADDSDQLALACRIALMDELFPDA</sequence>
<evidence type="ECO:0000313" key="4">
    <source>
        <dbReference type="Proteomes" id="UP000195781"/>
    </source>
</evidence>
<evidence type="ECO:0000259" key="1">
    <source>
        <dbReference type="Pfam" id="PF07905"/>
    </source>
</evidence>
<dbReference type="InterPro" id="IPR042070">
    <property type="entry name" value="PucR_C-HTH_sf"/>
</dbReference>
<dbReference type="PANTHER" id="PTHR33744:SF7">
    <property type="entry name" value="PUCR FAMILY TRANSCRIPTIONAL REGULATOR"/>
    <property type="match status" value="1"/>
</dbReference>
<dbReference type="Gene3D" id="1.10.10.2840">
    <property type="entry name" value="PucR C-terminal helix-turn-helix domain"/>
    <property type="match status" value="1"/>
</dbReference>
<dbReference type="EMBL" id="NFIE01000009">
    <property type="protein sequence ID" value="OUN88756.1"/>
    <property type="molecule type" value="Genomic_DNA"/>
</dbReference>
<dbReference type="InterPro" id="IPR051448">
    <property type="entry name" value="CdaR-like_regulators"/>
</dbReference>
<dbReference type="Pfam" id="PF13556">
    <property type="entry name" value="HTH_30"/>
    <property type="match status" value="1"/>
</dbReference>
<feature type="domain" description="PucR C-terminal helix-turn-helix" evidence="2">
    <location>
        <begin position="330"/>
        <end position="387"/>
    </location>
</feature>
<dbReference type="InterPro" id="IPR012914">
    <property type="entry name" value="PucR_dom"/>
</dbReference>
<dbReference type="Pfam" id="PF07905">
    <property type="entry name" value="PucR"/>
    <property type="match status" value="1"/>
</dbReference>
<evidence type="ECO:0000313" key="3">
    <source>
        <dbReference type="EMBL" id="OUN88756.1"/>
    </source>
</evidence>
<accession>A0A1Y3XT46</accession>
<keyword evidence="4" id="KW-1185">Reference proteome</keyword>
<evidence type="ECO:0000259" key="2">
    <source>
        <dbReference type="Pfam" id="PF13556"/>
    </source>
</evidence>
<dbReference type="Proteomes" id="UP000195781">
    <property type="component" value="Unassembled WGS sequence"/>
</dbReference>
<dbReference type="RefSeq" id="WP_094335414.1">
    <property type="nucleotide sequence ID" value="NZ_NFIE01000009.1"/>
</dbReference>
<proteinExistence type="predicted"/>